<dbReference type="SUPFAM" id="SSF56801">
    <property type="entry name" value="Acetyl-CoA synthetase-like"/>
    <property type="match status" value="1"/>
</dbReference>
<evidence type="ECO:0000313" key="3">
    <source>
        <dbReference type="EMBL" id="KAL0568289.1"/>
    </source>
</evidence>
<comment type="similarity">
    <text evidence="1">Belongs to the ATP-dependent AMP-binding enzyme family.</text>
</comment>
<reference evidence="3 4" key="1">
    <citation type="submission" date="2024-02" db="EMBL/GenBank/DDBJ databases">
        <title>A draft genome for the cacao thread blight pathogen Marasmius crinis-equi.</title>
        <authorList>
            <person name="Cohen S.P."/>
            <person name="Baruah I.K."/>
            <person name="Amoako-Attah I."/>
            <person name="Bukari Y."/>
            <person name="Meinhardt L.W."/>
            <person name="Bailey B.A."/>
        </authorList>
    </citation>
    <scope>NUCLEOTIDE SEQUENCE [LARGE SCALE GENOMIC DNA]</scope>
    <source>
        <strain evidence="3 4">GH-76</strain>
    </source>
</reference>
<dbReference type="InterPro" id="IPR000873">
    <property type="entry name" value="AMP-dep_synth/lig_dom"/>
</dbReference>
<proteinExistence type="inferred from homology"/>
<dbReference type="Pfam" id="PF00501">
    <property type="entry name" value="AMP-binding"/>
    <property type="match status" value="1"/>
</dbReference>
<sequence>MITPNTPLMSLALAASQWPSAAIFKTPIVDDHMNPIAPHIIGYDTVTYSEFHNYVETSARYWYAKLSEDDLPTGSIVGYCSRGGSYIDFVHIHGLSKAGYIPQIFTLLPQSTEVILALLEKSGARALLYQEEYFDLGKTLSKMRPGLKVYPIYSTTRDLPTTQLSQALPDLPRSQPTDITYILHSSGTTSGMPKLVPYTSRLVETLLHKATISTLGARPTPGKSSPDVNSWAGSACHISGFAHLINIMHQGSCIVQPTFLPPPIGEFKSMFRLAGLNRARLNSPLLSRVLKASRTDSELLDLLRALKSIRHGGASLPTDDSEWAELNKLNLVNAYGSTECGSPLMTSQGNEIGSPKQGYLRPVQPLKEDGTPLTRYRFDPVTEGKDSDGGVVLRELVVLRESADLPHHSLLGGQEDYHTGDLFQEVKPGKYIHRGRVDDWIMMANAGKCDASSIENDAKTLCRDLFSECLAVGSGQSSPVLIVEADTNQEKRLMQDIYNRIANSDSHQKRYTHERIASPAAIIIVPPGSMIRTATKGSIRRKAVEEALADRIGAIFS</sequence>
<organism evidence="3 4">
    <name type="scientific">Marasmius crinis-equi</name>
    <dbReference type="NCBI Taxonomy" id="585013"/>
    <lineage>
        <taxon>Eukaryota</taxon>
        <taxon>Fungi</taxon>
        <taxon>Dikarya</taxon>
        <taxon>Basidiomycota</taxon>
        <taxon>Agaricomycotina</taxon>
        <taxon>Agaricomycetes</taxon>
        <taxon>Agaricomycetidae</taxon>
        <taxon>Agaricales</taxon>
        <taxon>Marasmiineae</taxon>
        <taxon>Marasmiaceae</taxon>
        <taxon>Marasmius</taxon>
    </lineage>
</organism>
<dbReference type="EMBL" id="JBAHYK010001372">
    <property type="protein sequence ID" value="KAL0568289.1"/>
    <property type="molecule type" value="Genomic_DNA"/>
</dbReference>
<comment type="caution">
    <text evidence="3">The sequence shown here is derived from an EMBL/GenBank/DDBJ whole genome shotgun (WGS) entry which is preliminary data.</text>
</comment>
<dbReference type="Pfam" id="PF23562">
    <property type="entry name" value="AMP-binding_C_3"/>
    <property type="match status" value="1"/>
</dbReference>
<gene>
    <name evidence="3" type="ORF">V5O48_013700</name>
</gene>
<dbReference type="PANTHER" id="PTHR43201">
    <property type="entry name" value="ACYL-COA SYNTHETASE"/>
    <property type="match status" value="1"/>
</dbReference>
<dbReference type="InterPro" id="IPR042099">
    <property type="entry name" value="ANL_N_sf"/>
</dbReference>
<protein>
    <recommendedName>
        <fullName evidence="2">AMP-dependent synthetase/ligase domain-containing protein</fullName>
    </recommendedName>
</protein>
<evidence type="ECO:0000313" key="4">
    <source>
        <dbReference type="Proteomes" id="UP001465976"/>
    </source>
</evidence>
<dbReference type="Gene3D" id="3.40.50.12780">
    <property type="entry name" value="N-terminal domain of ligase-like"/>
    <property type="match status" value="1"/>
</dbReference>
<feature type="domain" description="AMP-dependent synthetase/ligase" evidence="2">
    <location>
        <begin position="42"/>
        <end position="349"/>
    </location>
</feature>
<evidence type="ECO:0000259" key="2">
    <source>
        <dbReference type="Pfam" id="PF00501"/>
    </source>
</evidence>
<dbReference type="PANTHER" id="PTHR43201:SF8">
    <property type="entry name" value="ACYL-COA SYNTHETASE FAMILY MEMBER 3"/>
    <property type="match status" value="1"/>
</dbReference>
<accession>A0ABR3EZF4</accession>
<evidence type="ECO:0000256" key="1">
    <source>
        <dbReference type="ARBA" id="ARBA00006432"/>
    </source>
</evidence>
<keyword evidence="4" id="KW-1185">Reference proteome</keyword>
<name>A0ABR3EZF4_9AGAR</name>
<dbReference type="Proteomes" id="UP001465976">
    <property type="component" value="Unassembled WGS sequence"/>
</dbReference>